<keyword evidence="2" id="KW-1185">Reference proteome</keyword>
<protein>
    <submittedName>
        <fullName evidence="1">Glycoside hydrolase family 18 protein</fullName>
    </submittedName>
</protein>
<proteinExistence type="predicted"/>
<comment type="caution">
    <text evidence="1">The sequence shown here is derived from an EMBL/GenBank/DDBJ whole genome shotgun (WGS) entry which is preliminary data.</text>
</comment>
<evidence type="ECO:0000313" key="2">
    <source>
        <dbReference type="Proteomes" id="UP000799754"/>
    </source>
</evidence>
<reference evidence="1" key="1">
    <citation type="journal article" date="2020" name="Stud. Mycol.">
        <title>101 Dothideomycetes genomes: a test case for predicting lifestyles and emergence of pathogens.</title>
        <authorList>
            <person name="Haridas S."/>
            <person name="Albert R."/>
            <person name="Binder M."/>
            <person name="Bloem J."/>
            <person name="Labutti K."/>
            <person name="Salamov A."/>
            <person name="Andreopoulos B."/>
            <person name="Baker S."/>
            <person name="Barry K."/>
            <person name="Bills G."/>
            <person name="Bluhm B."/>
            <person name="Cannon C."/>
            <person name="Castanera R."/>
            <person name="Culley D."/>
            <person name="Daum C."/>
            <person name="Ezra D."/>
            <person name="Gonzalez J."/>
            <person name="Henrissat B."/>
            <person name="Kuo A."/>
            <person name="Liang C."/>
            <person name="Lipzen A."/>
            <person name="Lutzoni F."/>
            <person name="Magnuson J."/>
            <person name="Mondo S."/>
            <person name="Nolan M."/>
            <person name="Ohm R."/>
            <person name="Pangilinan J."/>
            <person name="Park H.-J."/>
            <person name="Ramirez L."/>
            <person name="Alfaro M."/>
            <person name="Sun H."/>
            <person name="Tritt A."/>
            <person name="Yoshinaga Y."/>
            <person name="Zwiers L.-H."/>
            <person name="Turgeon B."/>
            <person name="Goodwin S."/>
            <person name="Spatafora J."/>
            <person name="Crous P."/>
            <person name="Grigoriev I."/>
        </authorList>
    </citation>
    <scope>NUCLEOTIDE SEQUENCE</scope>
    <source>
        <strain evidence="1">CBS 525.71</strain>
    </source>
</reference>
<feature type="non-terminal residue" evidence="1">
    <location>
        <position position="133"/>
    </location>
</feature>
<dbReference type="EMBL" id="MU006702">
    <property type="protein sequence ID" value="KAF2632957.1"/>
    <property type="molecule type" value="Genomic_DNA"/>
</dbReference>
<feature type="non-terminal residue" evidence="1">
    <location>
        <position position="1"/>
    </location>
</feature>
<name>A0ACB6SG61_9PLEO</name>
<organism evidence="1 2">
    <name type="scientific">Macroventuria anomochaeta</name>
    <dbReference type="NCBI Taxonomy" id="301207"/>
    <lineage>
        <taxon>Eukaryota</taxon>
        <taxon>Fungi</taxon>
        <taxon>Dikarya</taxon>
        <taxon>Ascomycota</taxon>
        <taxon>Pezizomycotina</taxon>
        <taxon>Dothideomycetes</taxon>
        <taxon>Pleosporomycetidae</taxon>
        <taxon>Pleosporales</taxon>
        <taxon>Pleosporineae</taxon>
        <taxon>Didymellaceae</taxon>
        <taxon>Macroventuria</taxon>
    </lineage>
</organism>
<dbReference type="Proteomes" id="UP000799754">
    <property type="component" value="Unassembled WGS sequence"/>
</dbReference>
<keyword evidence="1" id="KW-0378">Hydrolase</keyword>
<accession>A0ACB6SG61</accession>
<sequence length="133" mass="15126">TFITSLIKPMGTYGFQGADIDWEYPAEPKRGGRKADTDNLVLLMKEMHAAFGGHYGSNLTRYFRGFKPAELQDYVDFMGFMSYDLHGPRDEDVWALGSVVRPQTDITEIDKNLKPLWFDGVDPAKINFGTAYY</sequence>
<gene>
    <name evidence="1" type="ORF">BU25DRAFT_300687</name>
</gene>
<evidence type="ECO:0000313" key="1">
    <source>
        <dbReference type="EMBL" id="KAF2632957.1"/>
    </source>
</evidence>